<evidence type="ECO:0000256" key="9">
    <source>
        <dbReference type="RuleBase" id="RU003357"/>
    </source>
</evidence>
<evidence type="ECO:0000256" key="3">
    <source>
        <dbReference type="ARBA" id="ARBA00022452"/>
    </source>
</evidence>
<comment type="caution">
    <text evidence="13">The sequence shown here is derived from an EMBL/GenBank/DDBJ whole genome shotgun (WGS) entry which is preliminary data.</text>
</comment>
<reference evidence="13 14" key="1">
    <citation type="submission" date="2014-04" db="EMBL/GenBank/DDBJ databases">
        <title>Aquimarina sp. 22II-S11-z7 Genome Sequencing.</title>
        <authorList>
            <person name="Lai Q."/>
        </authorList>
    </citation>
    <scope>NUCLEOTIDE SEQUENCE [LARGE SCALE GENOMIC DNA]</scope>
    <source>
        <strain evidence="13 14">22II-S11-z7</strain>
    </source>
</reference>
<feature type="domain" description="TonB-dependent receptor plug" evidence="12">
    <location>
        <begin position="117"/>
        <end position="237"/>
    </location>
</feature>
<evidence type="ECO:0000256" key="8">
    <source>
        <dbReference type="PROSITE-ProRule" id="PRU01360"/>
    </source>
</evidence>
<dbReference type="NCBIfam" id="TIGR04057">
    <property type="entry name" value="SusC_RagA_signa"/>
    <property type="match status" value="1"/>
</dbReference>
<feature type="domain" description="TonB-dependent receptor-like beta-barrel" evidence="11">
    <location>
        <begin position="447"/>
        <end position="865"/>
    </location>
</feature>
<evidence type="ECO:0000256" key="2">
    <source>
        <dbReference type="ARBA" id="ARBA00022448"/>
    </source>
</evidence>
<evidence type="ECO:0000313" key="13">
    <source>
        <dbReference type="EMBL" id="EZH72634.1"/>
    </source>
</evidence>
<dbReference type="EMBL" id="AQRA01000007">
    <property type="protein sequence ID" value="EZH72634.1"/>
    <property type="molecule type" value="Genomic_DNA"/>
</dbReference>
<keyword evidence="13" id="KW-0176">Collagen</keyword>
<accession>A0A023BRP4</accession>
<dbReference type="OrthoDB" id="9768177at2"/>
<dbReference type="InterPro" id="IPR012910">
    <property type="entry name" value="Plug_dom"/>
</dbReference>
<dbReference type="RefSeq" id="WP_034243842.1">
    <property type="nucleotide sequence ID" value="NZ_AQRA01000007.1"/>
</dbReference>
<dbReference type="Proteomes" id="UP000023541">
    <property type="component" value="Unassembled WGS sequence"/>
</dbReference>
<dbReference type="Gene3D" id="2.170.130.10">
    <property type="entry name" value="TonB-dependent receptor, plug domain"/>
    <property type="match status" value="1"/>
</dbReference>
<dbReference type="InterPro" id="IPR039426">
    <property type="entry name" value="TonB-dep_rcpt-like"/>
</dbReference>
<dbReference type="InterPro" id="IPR037066">
    <property type="entry name" value="Plug_dom_sf"/>
</dbReference>
<keyword evidence="2 8" id="KW-0813">Transport</keyword>
<dbReference type="SUPFAM" id="SSF56935">
    <property type="entry name" value="Porins"/>
    <property type="match status" value="1"/>
</dbReference>
<evidence type="ECO:0000313" key="14">
    <source>
        <dbReference type="Proteomes" id="UP000023541"/>
    </source>
</evidence>
<evidence type="ECO:0000259" key="12">
    <source>
        <dbReference type="Pfam" id="PF07715"/>
    </source>
</evidence>
<name>A0A023BRP4_9FLAO</name>
<keyword evidence="3 8" id="KW-1134">Transmembrane beta strand</keyword>
<dbReference type="Gene3D" id="2.60.40.1120">
    <property type="entry name" value="Carboxypeptidase-like, regulatory domain"/>
    <property type="match status" value="1"/>
</dbReference>
<dbReference type="Pfam" id="PF13715">
    <property type="entry name" value="CarbopepD_reg_2"/>
    <property type="match status" value="1"/>
</dbReference>
<protein>
    <submittedName>
        <fullName evidence="13">Collagen-binding protein</fullName>
    </submittedName>
</protein>
<dbReference type="eggNOG" id="COG4771">
    <property type="taxonomic scope" value="Bacteria"/>
</dbReference>
<dbReference type="InterPro" id="IPR023996">
    <property type="entry name" value="TonB-dep_OMP_SusC/RagA"/>
</dbReference>
<dbReference type="InterPro" id="IPR023997">
    <property type="entry name" value="TonB-dep_OMP_SusC/RagA_CS"/>
</dbReference>
<dbReference type="PROSITE" id="PS52016">
    <property type="entry name" value="TONB_DEPENDENT_REC_3"/>
    <property type="match status" value="1"/>
</dbReference>
<evidence type="ECO:0000259" key="11">
    <source>
        <dbReference type="Pfam" id="PF00593"/>
    </source>
</evidence>
<dbReference type="InterPro" id="IPR036942">
    <property type="entry name" value="Beta-barrel_TonB_sf"/>
</dbReference>
<evidence type="ECO:0000256" key="4">
    <source>
        <dbReference type="ARBA" id="ARBA00022692"/>
    </source>
</evidence>
<keyword evidence="7 8" id="KW-0998">Cell outer membrane</keyword>
<dbReference type="NCBIfam" id="TIGR04056">
    <property type="entry name" value="OMP_RagA_SusC"/>
    <property type="match status" value="1"/>
</dbReference>
<comment type="similarity">
    <text evidence="8 9">Belongs to the TonB-dependent receptor family.</text>
</comment>
<dbReference type="AlphaFoldDB" id="A0A023BRP4"/>
<evidence type="ECO:0000256" key="5">
    <source>
        <dbReference type="ARBA" id="ARBA00023077"/>
    </source>
</evidence>
<organism evidence="13 14">
    <name type="scientific">Aquimarina atlantica</name>
    <dbReference type="NCBI Taxonomy" id="1317122"/>
    <lineage>
        <taxon>Bacteria</taxon>
        <taxon>Pseudomonadati</taxon>
        <taxon>Bacteroidota</taxon>
        <taxon>Flavobacteriia</taxon>
        <taxon>Flavobacteriales</taxon>
        <taxon>Flavobacteriaceae</taxon>
        <taxon>Aquimarina</taxon>
    </lineage>
</organism>
<proteinExistence type="inferred from homology"/>
<dbReference type="SUPFAM" id="SSF49464">
    <property type="entry name" value="Carboxypeptidase regulatory domain-like"/>
    <property type="match status" value="1"/>
</dbReference>
<dbReference type="Pfam" id="PF07715">
    <property type="entry name" value="Plug"/>
    <property type="match status" value="1"/>
</dbReference>
<evidence type="ECO:0000256" key="6">
    <source>
        <dbReference type="ARBA" id="ARBA00023136"/>
    </source>
</evidence>
<evidence type="ECO:0000256" key="10">
    <source>
        <dbReference type="SAM" id="SignalP"/>
    </source>
</evidence>
<dbReference type="InterPro" id="IPR008969">
    <property type="entry name" value="CarboxyPept-like_regulatory"/>
</dbReference>
<keyword evidence="5 9" id="KW-0798">TonB box</keyword>
<dbReference type="STRING" id="1317122.ATO12_21085"/>
<evidence type="ECO:0000256" key="1">
    <source>
        <dbReference type="ARBA" id="ARBA00004571"/>
    </source>
</evidence>
<comment type="subcellular location">
    <subcellularLocation>
        <location evidence="1 8">Cell outer membrane</location>
        <topology evidence="1 8">Multi-pass membrane protein</topology>
    </subcellularLocation>
</comment>
<evidence type="ECO:0000256" key="7">
    <source>
        <dbReference type="ARBA" id="ARBA00023237"/>
    </source>
</evidence>
<keyword evidence="10" id="KW-0732">Signal</keyword>
<dbReference type="Pfam" id="PF00593">
    <property type="entry name" value="TonB_dep_Rec_b-barrel"/>
    <property type="match status" value="1"/>
</dbReference>
<sequence length="1054" mass="114301">MRTKFSGILTLLLAFVVQFTFAQEKTISGTVTDDKGLPLPGVNVVVKNTASGTQTDFDGNYSLQANRGGVLSFSYVGFDTKEVVIGDGNSINVQLSASASELEEVIVTARGIKAKPRSLSYAIATVADDEIENTGEVNLVSSLTAKAPGVSVVSSSGSVGASANIRIRGNTSILRSNSPLFIVDGVPIDNSSIGNNTGGADNSNRAIDINQNDIESISILKGIAAQTLYGLRAANGVVIITTKKGKSGAPTVSINSSVQVSEITQVPDLQREFAQGVNGNYFGPETQAGSSWGPRVSTLEYDGDSTYPYHRFGRLVPAGTGNGRAAETYDHYDFFVKGLLTDLNASVRGGTETVRYYLSAGKLDQTGVAPTEQFAKKSFRADITADLSDKFEISASGAFVNSGGRRVQRGSNISGIMLGLLRTTPTFDNGNGLKGREGVDERTVYELPDGTQRSYRAGVYDNPYWTVAKNPSFDDVNRFTGRLSFEYRPMDWLTLQGRYAYDRYSDVRKNSRDIFSAGTRAGRVIDDNIFNEDITTNFMALFNKDISESITFNGLIGYENYSSDYLRRTTQGDGLTIPGFFDISNTSSQINTNAVFRKKLDAVFADVKFGINEMLFINGSVRNDWSSTLPTNDNDFLSYSTGLSFVFSELFESELVNYGKLRASYGKTGNDAPIYATKTFFEPGIAGGDGFIFGGNNNFPAFGVVALERDNSSGSNQIRPEETTELEFGGEIKFFNSRIGLDITYYDKETTGQVFPVDAAPSSGFNGRNTNAGKIENNGIEIGANFVPVRTDDFSWNIDVNWTTYESKVVELAPGVESFTLAGFTSVSSRVLPGESYGAIYGGRYSRDNNNNILIDDNGFPIVDAESGIIGDPIPDWQMGIRNTVSYKNLSLGFLFDIKEGGDMWCGTCGILDFFGVSQKTGDQREITNFVYDGVVQSTGQRNTQQVALADNSTGVNVWTRNGFGGIGEDSVFDTSWVRLREASLTYTFGEKLLNSTPLSSGSITISGRNLWLNTDYPGVDPETNLTGDSNGIGLDYFNQPNTRSYAVSLKLNF</sequence>
<feature type="chain" id="PRO_5001511882" evidence="10">
    <location>
        <begin position="23"/>
        <end position="1054"/>
    </location>
</feature>
<keyword evidence="4 8" id="KW-0812">Transmembrane</keyword>
<dbReference type="InterPro" id="IPR000531">
    <property type="entry name" value="Beta-barrel_TonB"/>
</dbReference>
<feature type="signal peptide" evidence="10">
    <location>
        <begin position="1"/>
        <end position="22"/>
    </location>
</feature>
<keyword evidence="6 8" id="KW-0472">Membrane</keyword>
<dbReference type="GO" id="GO:0009279">
    <property type="term" value="C:cell outer membrane"/>
    <property type="evidence" value="ECO:0007669"/>
    <property type="project" value="UniProtKB-SubCell"/>
</dbReference>
<dbReference type="Gene3D" id="2.40.170.20">
    <property type="entry name" value="TonB-dependent receptor, beta-barrel domain"/>
    <property type="match status" value="1"/>
</dbReference>
<keyword evidence="14" id="KW-1185">Reference proteome</keyword>
<gene>
    <name evidence="13" type="ORF">ATO12_21085</name>
</gene>